<evidence type="ECO:0000313" key="3">
    <source>
        <dbReference type="Proteomes" id="UP000245884"/>
    </source>
</evidence>
<feature type="region of interest" description="Disordered" evidence="1">
    <location>
        <begin position="1"/>
        <end position="37"/>
    </location>
</feature>
<dbReference type="PANTHER" id="PTHR21148">
    <property type="entry name" value="THIOREDOXIN DOMAIN-CONTAINING PROTEIN 9"/>
    <property type="match status" value="1"/>
</dbReference>
<accession>A0A316UXS8</accession>
<protein>
    <submittedName>
        <fullName evidence="2">Thioredoxin-like protein</fullName>
    </submittedName>
</protein>
<keyword evidence="3" id="KW-1185">Reference proteome</keyword>
<dbReference type="STRING" id="1569628.A0A316UXS8"/>
<dbReference type="RefSeq" id="XP_025362557.1">
    <property type="nucleotide sequence ID" value="XM_025503587.1"/>
</dbReference>
<feature type="compositionally biased region" description="Basic and acidic residues" evidence="1">
    <location>
        <begin position="1"/>
        <end position="17"/>
    </location>
</feature>
<dbReference type="GeneID" id="37025410"/>
<evidence type="ECO:0000313" key="2">
    <source>
        <dbReference type="EMBL" id="PWN27945.1"/>
    </source>
</evidence>
<dbReference type="Gene3D" id="3.40.30.10">
    <property type="entry name" value="Glutaredoxin"/>
    <property type="match status" value="1"/>
</dbReference>
<dbReference type="AlphaFoldDB" id="A0A316UXS8"/>
<dbReference type="OrthoDB" id="10257948at2759"/>
<gene>
    <name evidence="2" type="ORF">BDZ90DRAFT_157690</name>
</gene>
<dbReference type="EMBL" id="KZ819666">
    <property type="protein sequence ID" value="PWN27945.1"/>
    <property type="molecule type" value="Genomic_DNA"/>
</dbReference>
<dbReference type="CDD" id="cd02989">
    <property type="entry name" value="Phd_like_TxnDC9"/>
    <property type="match status" value="1"/>
</dbReference>
<dbReference type="Proteomes" id="UP000245884">
    <property type="component" value="Unassembled WGS sequence"/>
</dbReference>
<dbReference type="SUPFAM" id="SSF52833">
    <property type="entry name" value="Thioredoxin-like"/>
    <property type="match status" value="1"/>
</dbReference>
<dbReference type="InterPro" id="IPR036249">
    <property type="entry name" value="Thioredoxin-like_sf"/>
</dbReference>
<sequence length="186" mass="20837">MGEYRERRMQQLKEELASRPAPTSGSDGQPRLPDLGVDSSQVGKYIFLDSEKEAIKLLEKSGRKVVLHFSHKEFQRCKIMDQHLETLAALHPSTLFLAVSPTKAPFLVHKMQVKVLPYVVCFVDGQVKDRIVGFEELGNTDSFKLHELEERLGTAGVIIPRSKQNANKPVYGFAPQGTTGDGDDWD</sequence>
<evidence type="ECO:0000256" key="1">
    <source>
        <dbReference type="SAM" id="MobiDB-lite"/>
    </source>
</evidence>
<name>A0A316UXS8_9BASI</name>
<reference evidence="2 3" key="1">
    <citation type="journal article" date="2018" name="Mol. Biol. Evol.">
        <title>Broad Genomic Sampling Reveals a Smut Pathogenic Ancestry of the Fungal Clade Ustilaginomycotina.</title>
        <authorList>
            <person name="Kijpornyongpan T."/>
            <person name="Mondo S.J."/>
            <person name="Barry K."/>
            <person name="Sandor L."/>
            <person name="Lee J."/>
            <person name="Lipzen A."/>
            <person name="Pangilinan J."/>
            <person name="LaButti K."/>
            <person name="Hainaut M."/>
            <person name="Henrissat B."/>
            <person name="Grigoriev I.V."/>
            <person name="Spatafora J.W."/>
            <person name="Aime M.C."/>
        </authorList>
    </citation>
    <scope>NUCLEOTIDE SEQUENCE [LARGE SCALE GENOMIC DNA]</scope>
    <source>
        <strain evidence="2 3">MCA 5214</strain>
    </source>
</reference>
<organism evidence="2 3">
    <name type="scientific">Jaminaea rosea</name>
    <dbReference type="NCBI Taxonomy" id="1569628"/>
    <lineage>
        <taxon>Eukaryota</taxon>
        <taxon>Fungi</taxon>
        <taxon>Dikarya</taxon>
        <taxon>Basidiomycota</taxon>
        <taxon>Ustilaginomycotina</taxon>
        <taxon>Exobasidiomycetes</taxon>
        <taxon>Microstromatales</taxon>
        <taxon>Microstromatales incertae sedis</taxon>
        <taxon>Jaminaea</taxon>
    </lineage>
</organism>
<proteinExistence type="predicted"/>